<accession>A0A1I0S8N2</accession>
<dbReference type="PANTHER" id="PTHR38477">
    <property type="entry name" value="HYPOTHETICAL EXPORTED PROTEIN"/>
    <property type="match status" value="1"/>
</dbReference>
<gene>
    <name evidence="2" type="ORF">SAMN04488122_4136</name>
</gene>
<feature type="chain" id="PRO_5011554747" evidence="1">
    <location>
        <begin position="19"/>
        <end position="210"/>
    </location>
</feature>
<dbReference type="EMBL" id="FOJG01000002">
    <property type="protein sequence ID" value="SEW51113.1"/>
    <property type="molecule type" value="Genomic_DNA"/>
</dbReference>
<dbReference type="PANTHER" id="PTHR38477:SF1">
    <property type="entry name" value="MUREIN L,D-TRANSPEPTIDASE CATALYTIC DOMAIN FAMILY PROTEIN"/>
    <property type="match status" value="1"/>
</dbReference>
<dbReference type="AlphaFoldDB" id="A0A1I0S8N2"/>
<evidence type="ECO:0000313" key="3">
    <source>
        <dbReference type="Proteomes" id="UP000199310"/>
    </source>
</evidence>
<dbReference type="Pfam" id="PF13645">
    <property type="entry name" value="YkuD_2"/>
    <property type="match status" value="1"/>
</dbReference>
<proteinExistence type="predicted"/>
<evidence type="ECO:0000256" key="1">
    <source>
        <dbReference type="SAM" id="SignalP"/>
    </source>
</evidence>
<dbReference type="OrthoDB" id="1247236at2"/>
<keyword evidence="1" id="KW-0732">Signal</keyword>
<reference evidence="3" key="1">
    <citation type="submission" date="2016-10" db="EMBL/GenBank/DDBJ databases">
        <authorList>
            <person name="Varghese N."/>
            <person name="Submissions S."/>
        </authorList>
    </citation>
    <scope>NUCLEOTIDE SEQUENCE [LARGE SCALE GENOMIC DNA]</scope>
    <source>
        <strain evidence="3">DSM 3695</strain>
    </source>
</reference>
<sequence length="210" mass="23251">MRRFKVWSGWLLVIICLAACKEKSSPSHVTAPVTMVIKPVMAPDEALVHQKAQALALYAGRHGFNTHYAFLIDFNVFSGGKRFICYDLQQHKIISAGLVAHGQGPDFRAEKVVFSNVPGSRCSSLGKYRIGGKYSGQFGIAYKLYGLDSSNSKAFDRFVVLHSHACVPAAVQEQGICRSDGCPTLNPDYFAGLQHYMDESAKPMLLWIYK</sequence>
<dbReference type="RefSeq" id="WP_089897586.1">
    <property type="nucleotide sequence ID" value="NZ_FOJG01000002.1"/>
</dbReference>
<dbReference type="Proteomes" id="UP000199310">
    <property type="component" value="Unassembled WGS sequence"/>
</dbReference>
<protein>
    <submittedName>
        <fullName evidence="2">L,D-transpeptidase catalytic domain</fullName>
    </submittedName>
</protein>
<feature type="signal peptide" evidence="1">
    <location>
        <begin position="1"/>
        <end position="18"/>
    </location>
</feature>
<name>A0A1I0S8N2_9BACT</name>
<dbReference type="STRING" id="29529.SAMN04488122_4136"/>
<dbReference type="InterPro" id="IPR032676">
    <property type="entry name" value="YkuD_2"/>
</dbReference>
<evidence type="ECO:0000313" key="2">
    <source>
        <dbReference type="EMBL" id="SEW51113.1"/>
    </source>
</evidence>
<keyword evidence="3" id="KW-1185">Reference proteome</keyword>
<organism evidence="2 3">
    <name type="scientific">Chitinophaga arvensicola</name>
    <dbReference type="NCBI Taxonomy" id="29529"/>
    <lineage>
        <taxon>Bacteria</taxon>
        <taxon>Pseudomonadati</taxon>
        <taxon>Bacteroidota</taxon>
        <taxon>Chitinophagia</taxon>
        <taxon>Chitinophagales</taxon>
        <taxon>Chitinophagaceae</taxon>
        <taxon>Chitinophaga</taxon>
    </lineage>
</organism>